<reference evidence="1 2" key="1">
    <citation type="journal article" date="2005" name="PLoS Biol.">
        <title>Three Prochlorococcus cyanophage genomes: signature features and ecological interpretations.</title>
        <authorList>
            <person name="Sullivan M.B."/>
            <person name="Coleman M.L."/>
            <person name="Weigele P."/>
            <person name="Rohwer F."/>
            <person name="Chisholm S.W."/>
        </authorList>
    </citation>
    <scope>NUCLEOTIDE SEQUENCE</scope>
</reference>
<evidence type="ECO:0000313" key="2">
    <source>
        <dbReference type="Proteomes" id="UP000000915"/>
    </source>
</evidence>
<dbReference type="Proteomes" id="UP000000915">
    <property type="component" value="Segment"/>
</dbReference>
<dbReference type="GO" id="GO:0016829">
    <property type="term" value="F:lyase activity"/>
    <property type="evidence" value="ECO:0007669"/>
    <property type="project" value="InterPro"/>
</dbReference>
<dbReference type="InterPro" id="IPR010404">
    <property type="entry name" value="CpcT/CpeT"/>
</dbReference>
<organism evidence="1 2">
    <name type="scientific">Prochlorococcus phage P-SSM4</name>
    <dbReference type="NCBI Taxonomy" id="268747"/>
    <lineage>
        <taxon>Viruses</taxon>
        <taxon>Duplodnaviria</taxon>
        <taxon>Heunggongvirae</taxon>
        <taxon>Uroviricota</taxon>
        <taxon>Caudoviricetes</taxon>
        <taxon>Pantevenvirales</taxon>
        <taxon>Kyanoviridae</taxon>
        <taxon>Ronodorvirus</taxon>
        <taxon>Ronodorvirus ssm4</taxon>
    </lineage>
</organism>
<name>E2PTY7_BPPRS</name>
<dbReference type="GeneID" id="10021833"/>
<proteinExistence type="predicted"/>
<organismHost>
    <name type="scientific">Prochlorococcus</name>
    <dbReference type="NCBI Taxonomy" id="1218"/>
</organismHost>
<dbReference type="Gene3D" id="2.40.128.590">
    <property type="entry name" value="CpcT/CpeT domain"/>
    <property type="match status" value="2"/>
</dbReference>
<dbReference type="RefSeq" id="YP_004030761.1">
    <property type="nucleotide sequence ID" value="NC_006884.2"/>
</dbReference>
<accession>E2PTY7</accession>
<sequence>MTIDDYLLGHWHNRQQAQSNPHCFSQCEIIWEKEGDFFVSRNFYRSQEHNPYRHKRHKWVQTSSTTGIMENYRLDLTRHEECDMMFTFHDESWHGKLDSTRCLGERGNRIVSEIHLYGDKLTSKDQGFDDKGNVVWGSPNLFHFLRH</sequence>
<dbReference type="InterPro" id="IPR038672">
    <property type="entry name" value="CpcT/CpeT_sf"/>
</dbReference>
<reference evidence="1 2" key="2">
    <citation type="journal article" date="2010" name="Environ. Microbiol.">
        <title>Genomic analysis of oceanic cyanobacterial myoviruses compared with T4-like myoviruses from diverse hosts and environments.</title>
        <authorList>
            <person name="Sullivan M.B."/>
            <person name="Huang K.H."/>
            <person name="Ignacio-Espinoza J.C."/>
            <person name="Berlin A.M."/>
            <person name="Kelly L."/>
            <person name="Weigele P.R."/>
            <person name="DeFrancesco A.S."/>
            <person name="Kern S.E."/>
            <person name="Thompson L.R."/>
            <person name="Young S."/>
            <person name="Yandava C."/>
            <person name="Fu R."/>
            <person name="Krastins B."/>
            <person name="Chase M."/>
            <person name="Sarracino D."/>
            <person name="Osburne M.S."/>
            <person name="Henn M.R."/>
            <person name="Chisholm S.W."/>
        </authorList>
    </citation>
    <scope>NUCLEOTIDE SEQUENCE [LARGE SCALE GENOMIC DNA]</scope>
</reference>
<dbReference type="KEGG" id="vg:10021833"/>
<keyword evidence="2" id="KW-1185">Reference proteome</keyword>
<evidence type="ECO:0000313" key="1">
    <source>
        <dbReference type="EMBL" id="ADK66283.1"/>
    </source>
</evidence>
<dbReference type="EMBL" id="AY940168">
    <property type="protein sequence ID" value="ADK66283.1"/>
    <property type="molecule type" value="Genomic_DNA"/>
</dbReference>
<dbReference type="OrthoDB" id="14354at10239"/>
<gene>
    <name evidence="1" type="primary">cpeT</name>
    <name evidence="1" type="ORF">PSSM4_018.1</name>
</gene>
<dbReference type="Pfam" id="PF06206">
    <property type="entry name" value="CpeT"/>
    <property type="match status" value="2"/>
</dbReference>
<protein>
    <submittedName>
        <fullName evidence="1">Antenna protein</fullName>
    </submittedName>
</protein>